<dbReference type="InterPro" id="IPR014203">
    <property type="entry name" value="Spore_V_AC"/>
</dbReference>
<feature type="region of interest" description="Disordered" evidence="1">
    <location>
        <begin position="1"/>
        <end position="23"/>
    </location>
</feature>
<protein>
    <submittedName>
        <fullName evidence="3">Stage V sporulation protein AC</fullName>
    </submittedName>
</protein>
<feature type="transmembrane region" description="Helical" evidence="2">
    <location>
        <begin position="140"/>
        <end position="160"/>
    </location>
</feature>
<evidence type="ECO:0000313" key="4">
    <source>
        <dbReference type="Proteomes" id="UP000198660"/>
    </source>
</evidence>
<feature type="transmembrane region" description="Helical" evidence="2">
    <location>
        <begin position="36"/>
        <end position="57"/>
    </location>
</feature>
<reference evidence="4" key="1">
    <citation type="submission" date="2016-10" db="EMBL/GenBank/DDBJ databases">
        <authorList>
            <person name="Varghese N."/>
            <person name="Submissions S."/>
        </authorList>
    </citation>
    <scope>NUCLEOTIDE SEQUENCE [LARGE SCALE GENOMIC DNA]</scope>
    <source>
        <strain evidence="4">DSM 45789</strain>
    </source>
</reference>
<evidence type="ECO:0000256" key="2">
    <source>
        <dbReference type="SAM" id="Phobius"/>
    </source>
</evidence>
<keyword evidence="2" id="KW-0472">Membrane</keyword>
<dbReference type="PANTHER" id="PTHR38450:SF1">
    <property type="entry name" value="STAGE V SPORULATION PROTEIN AC"/>
    <property type="match status" value="1"/>
</dbReference>
<sequence length="164" mass="17850">MKMTDTDHKQKTNSQQEKEQKDYQEFAGKYRPKPKVLINCLKAFLIGGLICDLGQLVQIMYIKWFDFAPDRAGDPTVATLIFLSCLLTGLGIYDEIGQWAGAGSAVPVTGFANSISSAALEHYTEGYVLGVGGNMFKLAGSVIVWGTVSAFVVGVIRTLITMMT</sequence>
<organism evidence="3 4">
    <name type="scientific">Marininema halotolerans</name>
    <dbReference type="NCBI Taxonomy" id="1155944"/>
    <lineage>
        <taxon>Bacteria</taxon>
        <taxon>Bacillati</taxon>
        <taxon>Bacillota</taxon>
        <taxon>Bacilli</taxon>
        <taxon>Bacillales</taxon>
        <taxon>Thermoactinomycetaceae</taxon>
        <taxon>Marininema</taxon>
    </lineage>
</organism>
<proteinExistence type="predicted"/>
<accession>A0A1I6RNN5</accession>
<dbReference type="PANTHER" id="PTHR38450">
    <property type="entry name" value="STAGE V SPORULATION PROTEIN AC-RELATED"/>
    <property type="match status" value="1"/>
</dbReference>
<keyword evidence="2" id="KW-1133">Transmembrane helix</keyword>
<feature type="transmembrane region" description="Helical" evidence="2">
    <location>
        <begin position="77"/>
        <end position="93"/>
    </location>
</feature>
<dbReference type="AlphaFoldDB" id="A0A1I6RNN5"/>
<gene>
    <name evidence="3" type="ORF">SAMN05444972_105238</name>
</gene>
<dbReference type="EMBL" id="FPAA01000005">
    <property type="protein sequence ID" value="SFS66274.1"/>
    <property type="molecule type" value="Genomic_DNA"/>
</dbReference>
<name>A0A1I6RNN5_9BACL</name>
<evidence type="ECO:0000313" key="3">
    <source>
        <dbReference type="EMBL" id="SFS66274.1"/>
    </source>
</evidence>
<dbReference type="Pfam" id="PF03862">
    <property type="entry name" value="SpoVAC_SpoVAEB"/>
    <property type="match status" value="1"/>
</dbReference>
<feature type="transmembrane region" description="Helical" evidence="2">
    <location>
        <begin position="100"/>
        <end position="120"/>
    </location>
</feature>
<keyword evidence="4" id="KW-1185">Reference proteome</keyword>
<dbReference type="RefSeq" id="WP_425435317.1">
    <property type="nucleotide sequence ID" value="NZ_FPAA01000005.1"/>
</dbReference>
<evidence type="ECO:0000256" key="1">
    <source>
        <dbReference type="SAM" id="MobiDB-lite"/>
    </source>
</evidence>
<dbReference type="InterPro" id="IPR005562">
    <property type="entry name" value="SpoVA"/>
</dbReference>
<keyword evidence="2" id="KW-0812">Transmembrane</keyword>
<dbReference type="NCBIfam" id="TIGR02838">
    <property type="entry name" value="spore_V_AC"/>
    <property type="match status" value="1"/>
</dbReference>
<dbReference type="Proteomes" id="UP000198660">
    <property type="component" value="Unassembled WGS sequence"/>
</dbReference>